<gene>
    <name evidence="3" type="ORF">SNE40_010649</name>
</gene>
<dbReference type="Proteomes" id="UP001347796">
    <property type="component" value="Unassembled WGS sequence"/>
</dbReference>
<evidence type="ECO:0000313" key="4">
    <source>
        <dbReference type="Proteomes" id="UP001347796"/>
    </source>
</evidence>
<sequence>MDSVIDVDDQTVEVDIENLLSEEREAIFSIARSDASLSGSSSHFDQTEEIDLLPEFLNSNNDDMDFLGFHENFVDEESLDLCSYLGKSMNCPVVKKNEVSNGSGRTQGMTDLELLQQRQEELKMKNAIKTHVLVPVSHLNSNPGAKMLKTADGEAQCMSKNAVAARENRMKKKQYLSHLEKTVKALRDENTRLRMNEELKDNEINKLKTEVKYLSNVLANQSALSALLQNIHKTPNVKFPTQRNKSVGDKTESSCQTNIDRSNTRPDVLKRKHENADDVLSTSSAKTRRMTRSCRSVSNTSTKENEVRSSQGTESEIEEDGTGGICLHVTSQRVSLEFCADCNNNSKSSLIYSDHSYVRQHLNVNSQS</sequence>
<evidence type="ECO:0000313" key="3">
    <source>
        <dbReference type="EMBL" id="KAK6183105.1"/>
    </source>
</evidence>
<feature type="compositionally biased region" description="Polar residues" evidence="1">
    <location>
        <begin position="293"/>
        <end position="314"/>
    </location>
</feature>
<organism evidence="3 4">
    <name type="scientific">Patella caerulea</name>
    <name type="common">Rayed Mediterranean limpet</name>
    <dbReference type="NCBI Taxonomy" id="87958"/>
    <lineage>
        <taxon>Eukaryota</taxon>
        <taxon>Metazoa</taxon>
        <taxon>Spiralia</taxon>
        <taxon>Lophotrochozoa</taxon>
        <taxon>Mollusca</taxon>
        <taxon>Gastropoda</taxon>
        <taxon>Patellogastropoda</taxon>
        <taxon>Patelloidea</taxon>
        <taxon>Patellidae</taxon>
        <taxon>Patella</taxon>
    </lineage>
</organism>
<feature type="region of interest" description="Disordered" evidence="1">
    <location>
        <begin position="238"/>
        <end position="320"/>
    </location>
</feature>
<keyword evidence="4" id="KW-1185">Reference proteome</keyword>
<dbReference type="SUPFAM" id="SSF57959">
    <property type="entry name" value="Leucine zipper domain"/>
    <property type="match status" value="1"/>
</dbReference>
<protein>
    <recommendedName>
        <fullName evidence="2">BZIP domain-containing protein</fullName>
    </recommendedName>
</protein>
<feature type="domain" description="BZIP" evidence="2">
    <location>
        <begin position="160"/>
        <end position="214"/>
    </location>
</feature>
<accession>A0AAN8Q5A1</accession>
<dbReference type="InterPro" id="IPR004827">
    <property type="entry name" value="bZIP"/>
</dbReference>
<dbReference type="AlphaFoldDB" id="A0AAN8Q5A1"/>
<dbReference type="PROSITE" id="PS50217">
    <property type="entry name" value="BZIP"/>
    <property type="match status" value="1"/>
</dbReference>
<evidence type="ECO:0000259" key="2">
    <source>
        <dbReference type="PROSITE" id="PS50217"/>
    </source>
</evidence>
<dbReference type="GO" id="GO:0003700">
    <property type="term" value="F:DNA-binding transcription factor activity"/>
    <property type="evidence" value="ECO:0007669"/>
    <property type="project" value="InterPro"/>
</dbReference>
<reference evidence="3 4" key="1">
    <citation type="submission" date="2024-01" db="EMBL/GenBank/DDBJ databases">
        <title>The genome of the rayed Mediterranean limpet Patella caerulea (Linnaeus, 1758).</title>
        <authorList>
            <person name="Anh-Thu Weber A."/>
            <person name="Halstead-Nussloch G."/>
        </authorList>
    </citation>
    <scope>NUCLEOTIDE SEQUENCE [LARGE SCALE GENOMIC DNA]</scope>
    <source>
        <strain evidence="3">AATW-2023a</strain>
        <tissue evidence="3">Whole specimen</tissue>
    </source>
</reference>
<name>A0AAN8Q5A1_PATCE</name>
<comment type="caution">
    <text evidence="3">The sequence shown here is derived from an EMBL/GenBank/DDBJ whole genome shotgun (WGS) entry which is preliminary data.</text>
</comment>
<proteinExistence type="predicted"/>
<dbReference type="EMBL" id="JAZGQO010000007">
    <property type="protein sequence ID" value="KAK6183105.1"/>
    <property type="molecule type" value="Genomic_DNA"/>
</dbReference>
<evidence type="ECO:0000256" key="1">
    <source>
        <dbReference type="SAM" id="MobiDB-lite"/>
    </source>
</evidence>
<dbReference type="InterPro" id="IPR046347">
    <property type="entry name" value="bZIP_sf"/>
</dbReference>
<dbReference type="Gene3D" id="1.20.5.170">
    <property type="match status" value="1"/>
</dbReference>